<dbReference type="EMBL" id="BSSA01000009">
    <property type="protein sequence ID" value="GLW70767.1"/>
    <property type="molecule type" value="Genomic_DNA"/>
</dbReference>
<dbReference type="PROSITE" id="PS51352">
    <property type="entry name" value="THIOREDOXIN_2"/>
    <property type="match status" value="1"/>
</dbReference>
<name>A0A9W6QA01_9ACTN</name>
<dbReference type="GO" id="GO:0016491">
    <property type="term" value="F:oxidoreductase activity"/>
    <property type="evidence" value="ECO:0007669"/>
    <property type="project" value="InterPro"/>
</dbReference>
<dbReference type="PANTHER" id="PTHR43640">
    <property type="entry name" value="OS07G0260300 PROTEIN"/>
    <property type="match status" value="1"/>
</dbReference>
<feature type="domain" description="Thioredoxin" evidence="1">
    <location>
        <begin position="8"/>
        <end position="161"/>
    </location>
</feature>
<dbReference type="InterPro" id="IPR000866">
    <property type="entry name" value="AhpC/TSA"/>
</dbReference>
<dbReference type="InterPro" id="IPR036249">
    <property type="entry name" value="Thioredoxin-like_sf"/>
</dbReference>
<dbReference type="SUPFAM" id="SSF52833">
    <property type="entry name" value="Thioredoxin-like"/>
    <property type="match status" value="1"/>
</dbReference>
<organism evidence="2 3">
    <name type="scientific">Kitasatospora phosalacinea</name>
    <dbReference type="NCBI Taxonomy" id="2065"/>
    <lineage>
        <taxon>Bacteria</taxon>
        <taxon>Bacillati</taxon>
        <taxon>Actinomycetota</taxon>
        <taxon>Actinomycetes</taxon>
        <taxon>Kitasatosporales</taxon>
        <taxon>Streptomycetaceae</taxon>
        <taxon>Kitasatospora</taxon>
    </lineage>
</organism>
<proteinExistence type="predicted"/>
<gene>
    <name evidence="2" type="ORF">Kpho02_30660</name>
</gene>
<evidence type="ECO:0000313" key="2">
    <source>
        <dbReference type="EMBL" id="GLW70767.1"/>
    </source>
</evidence>
<dbReference type="GO" id="GO:0016209">
    <property type="term" value="F:antioxidant activity"/>
    <property type="evidence" value="ECO:0007669"/>
    <property type="project" value="InterPro"/>
</dbReference>
<dbReference type="AlphaFoldDB" id="A0A9W6QA01"/>
<evidence type="ECO:0000313" key="3">
    <source>
        <dbReference type="Proteomes" id="UP001165041"/>
    </source>
</evidence>
<protein>
    <submittedName>
        <fullName evidence="2">Thioredoxin family protein</fullName>
    </submittedName>
</protein>
<sequence>MPVSSFMVPLGTPAPDFDLPGTDGRRSTSADFADSPALLVAFLSNHCPFVRHLEKAVGEFAAEFADLAVVAMCANDTGIAPDDDLPGLRAQLARTGWSFPYLVDADQSTALAFRAACTPDFFLYGPERTLRYRGAFDDSTPGNGRPVTGALLRAAVGEVLAGRPVPEPHRPSMGCSIKWSPGNEPA</sequence>
<dbReference type="Proteomes" id="UP001165041">
    <property type="component" value="Unassembled WGS sequence"/>
</dbReference>
<reference evidence="2" key="1">
    <citation type="submission" date="2023-02" db="EMBL/GenBank/DDBJ databases">
        <title>Kitasatospora phosalacinea NBRC 14627.</title>
        <authorList>
            <person name="Ichikawa N."/>
            <person name="Sato H."/>
            <person name="Tonouchi N."/>
        </authorList>
    </citation>
    <scope>NUCLEOTIDE SEQUENCE</scope>
    <source>
        <strain evidence="2">NBRC 14627</strain>
    </source>
</reference>
<dbReference type="InterPro" id="IPR013766">
    <property type="entry name" value="Thioredoxin_domain"/>
</dbReference>
<dbReference type="Pfam" id="PF00578">
    <property type="entry name" value="AhpC-TSA"/>
    <property type="match status" value="1"/>
</dbReference>
<accession>A0A9W6QA01</accession>
<dbReference type="CDD" id="cd02969">
    <property type="entry name" value="PRX_like1"/>
    <property type="match status" value="1"/>
</dbReference>
<comment type="caution">
    <text evidence="2">The sequence shown here is derived from an EMBL/GenBank/DDBJ whole genome shotgun (WGS) entry which is preliminary data.</text>
</comment>
<dbReference type="Gene3D" id="3.40.30.10">
    <property type="entry name" value="Glutaredoxin"/>
    <property type="match status" value="1"/>
</dbReference>
<dbReference type="InterPro" id="IPR047262">
    <property type="entry name" value="PRX-like1"/>
</dbReference>
<dbReference type="RefSeq" id="WP_285736587.1">
    <property type="nucleotide sequence ID" value="NZ_BSSA01000009.1"/>
</dbReference>
<evidence type="ECO:0000259" key="1">
    <source>
        <dbReference type="PROSITE" id="PS51352"/>
    </source>
</evidence>
<dbReference type="PANTHER" id="PTHR43640:SF1">
    <property type="entry name" value="THIOREDOXIN-DEPENDENT PEROXIREDOXIN"/>
    <property type="match status" value="1"/>
</dbReference>